<comment type="subcellular location">
    <subcellularLocation>
        <location evidence="1 13">Cell membrane</location>
        <topology evidence="1 13">Multi-pass membrane protein</topology>
    </subcellularLocation>
</comment>
<dbReference type="InterPro" id="IPR000644">
    <property type="entry name" value="CBS_dom"/>
</dbReference>
<evidence type="ECO:0000256" key="7">
    <source>
        <dbReference type="ARBA" id="ARBA00022989"/>
    </source>
</evidence>
<dbReference type="GO" id="GO:0010960">
    <property type="term" value="P:magnesium ion homeostasis"/>
    <property type="evidence" value="ECO:0007669"/>
    <property type="project" value="InterPro"/>
</dbReference>
<feature type="transmembrane region" description="Helical" evidence="13">
    <location>
        <begin position="182"/>
        <end position="206"/>
    </location>
</feature>
<dbReference type="Pfam" id="PF25562">
    <property type="entry name" value="CNBH_CNNM2_C"/>
    <property type="match status" value="1"/>
</dbReference>
<reference evidence="17" key="3">
    <citation type="submission" date="2025-09" db="UniProtKB">
        <authorList>
            <consortium name="Ensembl"/>
        </authorList>
    </citation>
    <scope>IDENTIFICATION</scope>
</reference>
<dbReference type="PANTHER" id="PTHR12064">
    <property type="entry name" value="METAL TRANSPORTER CNNM"/>
    <property type="match status" value="1"/>
</dbReference>
<dbReference type="Ensembl" id="ENSBIXT00000030814.1">
    <property type="protein sequence ID" value="ENSBIXP00000038170.1"/>
    <property type="gene ID" value="ENSBIXG00000021929.1"/>
</dbReference>
<evidence type="ECO:0000256" key="14">
    <source>
        <dbReference type="SAM" id="SignalP"/>
    </source>
</evidence>
<evidence type="ECO:0000256" key="4">
    <source>
        <dbReference type="ARBA" id="ARBA00022475"/>
    </source>
</evidence>
<dbReference type="Pfam" id="PF25511">
    <property type="entry name" value="Ig_CNNM4_N"/>
    <property type="match status" value="1"/>
</dbReference>
<dbReference type="AlphaFoldDB" id="A0A4W2EN51"/>
<dbReference type="GO" id="GO:0015081">
    <property type="term" value="F:sodium ion transmembrane transporter activity"/>
    <property type="evidence" value="ECO:0007669"/>
    <property type="project" value="TreeGrafter"/>
</dbReference>
<feature type="transmembrane region" description="Helical" evidence="13">
    <location>
        <begin position="298"/>
        <end position="318"/>
    </location>
</feature>
<feature type="domain" description="CNNM transmembrane" evidence="16">
    <location>
        <begin position="178"/>
        <end position="358"/>
    </location>
</feature>
<evidence type="ECO:0000256" key="9">
    <source>
        <dbReference type="ARBA" id="ARBA00023122"/>
    </source>
</evidence>
<evidence type="ECO:0000256" key="11">
    <source>
        <dbReference type="PROSITE-ProRule" id="PRU00703"/>
    </source>
</evidence>
<protein>
    <recommendedName>
        <fullName evidence="13">Metal transporter</fullName>
    </recommendedName>
</protein>
<dbReference type="Proteomes" id="UP000314981">
    <property type="component" value="Chromosome 11"/>
</dbReference>
<keyword evidence="4" id="KW-1003">Cell membrane</keyword>
<dbReference type="InterPro" id="IPR044751">
    <property type="entry name" value="Ion_transp-like_CBS"/>
</dbReference>
<evidence type="ECO:0000256" key="8">
    <source>
        <dbReference type="ARBA" id="ARBA00023065"/>
    </source>
</evidence>
<evidence type="ECO:0000259" key="16">
    <source>
        <dbReference type="PROSITE" id="PS51846"/>
    </source>
</evidence>
<evidence type="ECO:0000256" key="5">
    <source>
        <dbReference type="ARBA" id="ARBA00022692"/>
    </source>
</evidence>
<comment type="function">
    <text evidence="13">Metal transporter.</text>
</comment>
<keyword evidence="6" id="KW-0677">Repeat</keyword>
<evidence type="ECO:0000259" key="15">
    <source>
        <dbReference type="PROSITE" id="PS51371"/>
    </source>
</evidence>
<evidence type="ECO:0000313" key="18">
    <source>
        <dbReference type="Proteomes" id="UP000314981"/>
    </source>
</evidence>
<name>A0A4W2EN51_BOBOX</name>
<keyword evidence="3" id="KW-0813">Transport</keyword>
<dbReference type="InterPro" id="IPR057492">
    <property type="entry name" value="Ig_CNNM1/2/4_N"/>
</dbReference>
<dbReference type="GO" id="GO:0005886">
    <property type="term" value="C:plasma membrane"/>
    <property type="evidence" value="ECO:0007669"/>
    <property type="project" value="UniProtKB-SubCell"/>
</dbReference>
<feature type="transmembrane region" description="Helical" evidence="13">
    <location>
        <begin position="240"/>
        <end position="261"/>
    </location>
</feature>
<dbReference type="Gene3D" id="3.10.580.10">
    <property type="entry name" value="CBS-domain"/>
    <property type="match status" value="1"/>
</dbReference>
<keyword evidence="7 12" id="KW-1133">Transmembrane helix</keyword>
<evidence type="ECO:0000256" key="13">
    <source>
        <dbReference type="RuleBase" id="RU369091"/>
    </source>
</evidence>
<keyword evidence="5 12" id="KW-0812">Transmembrane</keyword>
<feature type="domain" description="CBS" evidence="15">
    <location>
        <begin position="445"/>
        <end position="511"/>
    </location>
</feature>
<evidence type="ECO:0000256" key="6">
    <source>
        <dbReference type="ARBA" id="ARBA00022737"/>
    </source>
</evidence>
<dbReference type="CDD" id="cd04590">
    <property type="entry name" value="CBS_pair_CorC_HlyC_assoc"/>
    <property type="match status" value="1"/>
</dbReference>
<evidence type="ECO:0000256" key="1">
    <source>
        <dbReference type="ARBA" id="ARBA00004651"/>
    </source>
</evidence>
<dbReference type="InterPro" id="IPR046342">
    <property type="entry name" value="CBS_dom_sf"/>
</dbReference>
<dbReference type="PANTHER" id="PTHR12064:SF26">
    <property type="entry name" value="METAL TRANSPORTER CNNM4"/>
    <property type="match status" value="1"/>
</dbReference>
<keyword evidence="8" id="KW-0406">Ion transport</keyword>
<dbReference type="InterPro" id="IPR045095">
    <property type="entry name" value="ACDP"/>
</dbReference>
<keyword evidence="14" id="KW-0732">Signal</keyword>
<comment type="similarity">
    <text evidence="2 13">Belongs to the ACDP family.</text>
</comment>
<feature type="transmembrane region" description="Helical" evidence="13">
    <location>
        <begin position="267"/>
        <end position="286"/>
    </location>
</feature>
<feature type="signal peptide" evidence="14">
    <location>
        <begin position="1"/>
        <end position="37"/>
    </location>
</feature>
<gene>
    <name evidence="17" type="primary">CNNM3</name>
</gene>
<evidence type="ECO:0000313" key="17">
    <source>
        <dbReference type="Ensembl" id="ENSBIXP00000038170.1"/>
    </source>
</evidence>
<evidence type="ECO:0000256" key="12">
    <source>
        <dbReference type="PROSITE-ProRule" id="PRU01193"/>
    </source>
</evidence>
<accession>A0A4W2EN51</accession>
<evidence type="ECO:0000256" key="3">
    <source>
        <dbReference type="ARBA" id="ARBA00022448"/>
    </source>
</evidence>
<reference evidence="17" key="2">
    <citation type="submission" date="2025-08" db="UniProtKB">
        <authorList>
            <consortium name="Ensembl"/>
        </authorList>
    </citation>
    <scope>IDENTIFICATION</scope>
</reference>
<keyword evidence="10 12" id="KW-0472">Membrane</keyword>
<dbReference type="Pfam" id="PF00571">
    <property type="entry name" value="CBS"/>
    <property type="match status" value="1"/>
</dbReference>
<dbReference type="PROSITE" id="PS51846">
    <property type="entry name" value="CNNM"/>
    <property type="match status" value="1"/>
</dbReference>
<proteinExistence type="inferred from homology"/>
<dbReference type="PROSITE" id="PS51371">
    <property type="entry name" value="CBS"/>
    <property type="match status" value="1"/>
</dbReference>
<evidence type="ECO:0000256" key="2">
    <source>
        <dbReference type="ARBA" id="ARBA00010484"/>
    </source>
</evidence>
<keyword evidence="18" id="KW-1185">Reference proteome</keyword>
<dbReference type="Pfam" id="PF01595">
    <property type="entry name" value="CNNM"/>
    <property type="match status" value="1"/>
</dbReference>
<sequence length="762" mass="84586">MAPVGGGGRPGSGPARGRLLLAALVLLVLLWAPGVRGQGDPQRSAILGMRLASCNKSCGMNTDGIIYVSEGSTVNLRLYGQGLDSFSSNLISFTEVDNAETFHNSTDCPELTKDLVVQKLVNVSRGDTSGMLVVLTKFLRRSENMKLYALCTRAGVDGPWQRWTDKDSLLLMKEEAGRLLPLWLHVLIIMVLLVLSGIFSGLNLGLMALDPMELRIVQNCGTQKERRYARKIEPIRRKGNYLLCSLLLGNVLVNTSLTILLDNLIGSGLVAVASSTIGIVIFGEIVPQALCSRHGLAVGANTIILTKFFMLITFPLSYPISKLLDFFLGQEIRTVYNREKLMEMLKVTEPYNDLVKEELNMIQGALELRTKTVEDIMTQLQDCFMIRSDAILDFNTMSEIMESGYTRIPVFEDEQSNIVDILYVKDLAFVDPDDCTPLKTITRFYNHPVHFVFHDTKLDAMLEEFKKGKSHLAIVQKVNNEGEGDPFYEVLGLVTLEDVIEEIIKSEILDESEDYRDTIVKKKPASLNAPLRQKEEFSLFKVSDDDCKVKISPQLLLATQRFLSREVDVFSPLRVSEKVLLHLLKHPSVNQEVRFDESNRLASHHYLYQRSRPVDYFILILQDSWAEGGQLVPLVSLPGTALDKPALWSRRLPLSGVKFLFAFPQESACLCPPHCTLPALGTCPLVRRTTVHQGCISPTPTALSHLPARSLAAAEGADTLRALVSQLTTSLPFQAWGRVGWGHHLGLAVCQQLLPADVGLGS</sequence>
<reference evidence="17 18" key="1">
    <citation type="submission" date="2018-11" db="EMBL/GenBank/DDBJ databases">
        <title>Haplotype-resolved cattle genomes.</title>
        <authorList>
            <person name="Low W.Y."/>
            <person name="Tearle R."/>
            <person name="Bickhart D.M."/>
            <person name="Rosen B.D."/>
            <person name="Koren S."/>
            <person name="Rhie A."/>
            <person name="Hiendleder S."/>
            <person name="Phillippy A.M."/>
            <person name="Smith T.P.L."/>
            <person name="Williams J.L."/>
        </authorList>
    </citation>
    <scope>NUCLEOTIDE SEQUENCE [LARGE SCALE GENOMIC DNA]</scope>
</reference>
<organism evidence="17 18">
    <name type="scientific">Bos indicus x Bos taurus</name>
    <name type="common">Hybrid cattle</name>
    <dbReference type="NCBI Taxonomy" id="30522"/>
    <lineage>
        <taxon>Eukaryota</taxon>
        <taxon>Metazoa</taxon>
        <taxon>Chordata</taxon>
        <taxon>Craniata</taxon>
        <taxon>Vertebrata</taxon>
        <taxon>Euteleostomi</taxon>
        <taxon>Mammalia</taxon>
        <taxon>Eutheria</taxon>
        <taxon>Laurasiatheria</taxon>
        <taxon>Artiodactyla</taxon>
        <taxon>Ruminantia</taxon>
        <taxon>Pecora</taxon>
        <taxon>Bovidae</taxon>
        <taxon>Bovinae</taxon>
        <taxon>Bos</taxon>
    </lineage>
</organism>
<feature type="chain" id="PRO_5021415423" description="Metal transporter" evidence="14">
    <location>
        <begin position="38"/>
        <end position="762"/>
    </location>
</feature>
<evidence type="ECO:0000256" key="10">
    <source>
        <dbReference type="ARBA" id="ARBA00023136"/>
    </source>
</evidence>
<dbReference type="SUPFAM" id="SSF54631">
    <property type="entry name" value="CBS-domain pair"/>
    <property type="match status" value="1"/>
</dbReference>
<dbReference type="InterPro" id="IPR002550">
    <property type="entry name" value="CNNM"/>
</dbReference>
<keyword evidence="9 11" id="KW-0129">CBS domain</keyword>
<dbReference type="GO" id="GO:0015095">
    <property type="term" value="F:magnesium ion transmembrane transporter activity"/>
    <property type="evidence" value="ECO:0007669"/>
    <property type="project" value="TreeGrafter"/>
</dbReference>
<dbReference type="FunFam" id="3.10.580.10:FF:000001">
    <property type="entry name" value="Putative metal transporter CNNM3 isoform 2"/>
    <property type="match status" value="1"/>
</dbReference>